<keyword evidence="2" id="KW-1185">Reference proteome</keyword>
<dbReference type="KEGG" id="hoh:Hoch_0955"/>
<organism evidence="1 2">
    <name type="scientific">Haliangium ochraceum (strain DSM 14365 / JCM 11303 / SMP-2)</name>
    <dbReference type="NCBI Taxonomy" id="502025"/>
    <lineage>
        <taxon>Bacteria</taxon>
        <taxon>Pseudomonadati</taxon>
        <taxon>Myxococcota</taxon>
        <taxon>Polyangia</taxon>
        <taxon>Haliangiales</taxon>
        <taxon>Kofleriaceae</taxon>
        <taxon>Haliangium</taxon>
    </lineage>
</organism>
<proteinExistence type="predicted"/>
<evidence type="ECO:0000313" key="1">
    <source>
        <dbReference type="EMBL" id="ACY13558.1"/>
    </source>
</evidence>
<dbReference type="Pfam" id="PF20295">
    <property type="entry name" value="MC8"/>
    <property type="match status" value="1"/>
</dbReference>
<dbReference type="EMBL" id="CP001804">
    <property type="protein sequence ID" value="ACY13558.1"/>
    <property type="molecule type" value="Genomic_DNA"/>
</dbReference>
<reference evidence="1 2" key="1">
    <citation type="journal article" date="2010" name="Stand. Genomic Sci.">
        <title>Complete genome sequence of Haliangium ochraceum type strain (SMP-2).</title>
        <authorList>
            <consortium name="US DOE Joint Genome Institute (JGI-PGF)"/>
            <person name="Ivanova N."/>
            <person name="Daum C."/>
            <person name="Lang E."/>
            <person name="Abt B."/>
            <person name="Kopitz M."/>
            <person name="Saunders E."/>
            <person name="Lapidus A."/>
            <person name="Lucas S."/>
            <person name="Glavina Del Rio T."/>
            <person name="Nolan M."/>
            <person name="Tice H."/>
            <person name="Copeland A."/>
            <person name="Cheng J.F."/>
            <person name="Chen F."/>
            <person name="Bruce D."/>
            <person name="Goodwin L."/>
            <person name="Pitluck S."/>
            <person name="Mavromatis K."/>
            <person name="Pati A."/>
            <person name="Mikhailova N."/>
            <person name="Chen A."/>
            <person name="Palaniappan K."/>
            <person name="Land M."/>
            <person name="Hauser L."/>
            <person name="Chang Y.J."/>
            <person name="Jeffries C.D."/>
            <person name="Detter J.C."/>
            <person name="Brettin T."/>
            <person name="Rohde M."/>
            <person name="Goker M."/>
            <person name="Bristow J."/>
            <person name="Markowitz V."/>
            <person name="Eisen J.A."/>
            <person name="Hugenholtz P."/>
            <person name="Kyrpides N.C."/>
            <person name="Klenk H.P."/>
        </authorList>
    </citation>
    <scope>NUCLEOTIDE SEQUENCE [LARGE SCALE GENOMIC DNA]</scope>
    <source>
        <strain evidence="2">DSM 14365 / CIP 107738 / JCM 11303 / AJ 13395 / SMP-2</strain>
    </source>
</reference>
<gene>
    <name evidence="1" type="ordered locus">Hoch_0955</name>
</gene>
<sequence length="78" mass="8852">MLRPNKHMNPDRSVLALSAVLLARLKKTRIEGYSDMVEYALQRVKHGDTLFAGAVSLLYLLGLVEYRPRTDSFEYVGP</sequence>
<accession>D0LQJ8</accession>
<dbReference type="eggNOG" id="ENOG5032ZR1">
    <property type="taxonomic scope" value="Bacteria"/>
</dbReference>
<dbReference type="InterPro" id="IPR046895">
    <property type="entry name" value="ABC-3C_MC8"/>
</dbReference>
<name>D0LQJ8_HALO1</name>
<dbReference type="AlphaFoldDB" id="D0LQJ8"/>
<protein>
    <submittedName>
        <fullName evidence="1">Uncharacterized protein</fullName>
    </submittedName>
</protein>
<dbReference type="STRING" id="502025.Hoch_0955"/>
<dbReference type="OrthoDB" id="7066945at2"/>
<evidence type="ECO:0000313" key="2">
    <source>
        <dbReference type="Proteomes" id="UP000001880"/>
    </source>
</evidence>
<dbReference type="HOGENOM" id="CLU_2617104_0_0_7"/>
<dbReference type="Proteomes" id="UP000001880">
    <property type="component" value="Chromosome"/>
</dbReference>